<gene>
    <name evidence="2" type="ORF">SAMN04488554_1916</name>
</gene>
<evidence type="ECO:0000313" key="2">
    <source>
        <dbReference type="EMBL" id="SEE25461.1"/>
    </source>
</evidence>
<dbReference type="STRING" id="648782.SAMN04488554_1916"/>
<keyword evidence="1" id="KW-1133">Transmembrane helix</keyword>
<feature type="transmembrane region" description="Helical" evidence="1">
    <location>
        <begin position="178"/>
        <end position="201"/>
    </location>
</feature>
<name>A0A1H5HCV7_9MICO</name>
<evidence type="ECO:0000313" key="3">
    <source>
        <dbReference type="Proteomes" id="UP000199220"/>
    </source>
</evidence>
<dbReference type="EMBL" id="FNTX01000001">
    <property type="protein sequence ID" value="SEE25461.1"/>
    <property type="molecule type" value="Genomic_DNA"/>
</dbReference>
<protein>
    <recommendedName>
        <fullName evidence="4">DUF624 domain-containing protein</fullName>
    </recommendedName>
</protein>
<feature type="transmembrane region" description="Helical" evidence="1">
    <location>
        <begin position="138"/>
        <end position="166"/>
    </location>
</feature>
<organism evidence="2 3">
    <name type="scientific">Ruania alba</name>
    <dbReference type="NCBI Taxonomy" id="648782"/>
    <lineage>
        <taxon>Bacteria</taxon>
        <taxon>Bacillati</taxon>
        <taxon>Actinomycetota</taxon>
        <taxon>Actinomycetes</taxon>
        <taxon>Micrococcales</taxon>
        <taxon>Ruaniaceae</taxon>
        <taxon>Ruania</taxon>
    </lineage>
</organism>
<feature type="transmembrane region" description="Helical" evidence="1">
    <location>
        <begin position="57"/>
        <end position="78"/>
    </location>
</feature>
<evidence type="ECO:0000256" key="1">
    <source>
        <dbReference type="SAM" id="Phobius"/>
    </source>
</evidence>
<feature type="transmembrane region" description="Helical" evidence="1">
    <location>
        <begin position="109"/>
        <end position="132"/>
    </location>
</feature>
<proteinExistence type="predicted"/>
<accession>A0A1H5HCV7</accession>
<keyword evidence="1" id="KW-0472">Membrane</keyword>
<reference evidence="3" key="1">
    <citation type="submission" date="2016-10" db="EMBL/GenBank/DDBJ databases">
        <authorList>
            <person name="Varghese N."/>
            <person name="Submissions S."/>
        </authorList>
    </citation>
    <scope>NUCLEOTIDE SEQUENCE [LARGE SCALE GENOMIC DNA]</scope>
    <source>
        <strain evidence="3">DSM 21368</strain>
    </source>
</reference>
<feature type="transmembrane region" description="Helical" evidence="1">
    <location>
        <begin position="26"/>
        <end position="51"/>
    </location>
</feature>
<evidence type="ECO:0008006" key="4">
    <source>
        <dbReference type="Google" id="ProtNLM"/>
    </source>
</evidence>
<feature type="transmembrane region" description="Helical" evidence="1">
    <location>
        <begin position="207"/>
        <end position="224"/>
    </location>
</feature>
<keyword evidence="1" id="KW-0812">Transmembrane</keyword>
<dbReference type="Proteomes" id="UP000199220">
    <property type="component" value="Unassembled WGS sequence"/>
</dbReference>
<dbReference type="AlphaFoldDB" id="A0A1H5HCV7"/>
<keyword evidence="3" id="KW-1185">Reference proteome</keyword>
<sequence>MTLMASTSTPLPGEPGRGVLGRTTTWIHWALTLTVLCALASAPGLVLLALLDGGRSAWALALALVPVGPAFSATLFAWRTRARGDAPDGGAPQPWRAFRRGYGAGFGDVLRVWVPMLAVLAVIATSAANIGATGVPTAYVGVLAVIGMGVLLSGVQALVIATCFSFRTRDAVRLAVHHVFRMPLVTVGVLAVVICAVGLLWQAGDGPLVLAGGMLALALWRIDIPLIARIERDFTLPTDDPPATPSPPTTP</sequence>